<dbReference type="InterPro" id="IPR018788">
    <property type="entry name" value="Proteasome_assmbl_chp_3"/>
</dbReference>
<dbReference type="EMBL" id="LN891150">
    <property type="protein sequence ID" value="CUS08046.1"/>
    <property type="molecule type" value="Genomic_DNA"/>
</dbReference>
<dbReference type="Gene3D" id="3.30.230.90">
    <property type="match status" value="1"/>
</dbReference>
<evidence type="ECO:0000313" key="1">
    <source>
        <dbReference type="EMBL" id="CUS08046.1"/>
    </source>
</evidence>
<protein>
    <recommendedName>
        <fullName evidence="3">Proteasome assembly chaperone 3</fullName>
    </recommendedName>
</protein>
<organism evidence="1 2">
    <name type="scientific">Tuber aestivum</name>
    <name type="common">summer truffle</name>
    <dbReference type="NCBI Taxonomy" id="59557"/>
    <lineage>
        <taxon>Eukaryota</taxon>
        <taxon>Fungi</taxon>
        <taxon>Dikarya</taxon>
        <taxon>Ascomycota</taxon>
        <taxon>Pezizomycotina</taxon>
        <taxon>Pezizomycetes</taxon>
        <taxon>Pezizales</taxon>
        <taxon>Tuberaceae</taxon>
        <taxon>Tuber</taxon>
    </lineage>
</organism>
<dbReference type="InterPro" id="IPR053720">
    <property type="entry name" value="Psm_Assembly_Chaperone"/>
</dbReference>
<proteinExistence type="predicted"/>
<dbReference type="PANTHER" id="PTHR31051:SF1">
    <property type="entry name" value="PROTEASOME ASSEMBLY CHAPERONE 3"/>
    <property type="match status" value="1"/>
</dbReference>
<evidence type="ECO:0000313" key="2">
    <source>
        <dbReference type="Proteomes" id="UP001412239"/>
    </source>
</evidence>
<dbReference type="AlphaFoldDB" id="A0A292PKL9"/>
<gene>
    <name evidence="1" type="ORF">GSTUAT00007865001</name>
</gene>
<dbReference type="GO" id="GO:0043248">
    <property type="term" value="P:proteasome assembly"/>
    <property type="evidence" value="ECO:0007669"/>
    <property type="project" value="InterPro"/>
</dbReference>
<evidence type="ECO:0008006" key="3">
    <source>
        <dbReference type="Google" id="ProtNLM"/>
    </source>
</evidence>
<keyword evidence="2" id="KW-1185">Reference proteome</keyword>
<sequence>MDPTLKNPFPATTKRATSAIDGISTESTVVYFSDKIMITLSQDGRLAQWFHVPLDTNNSALIGTQSAEDEDGLLPLTHLTPTTLLGGAIQSRESLGQLIAVQLASVVSMRNKDEGRMVVLGLGLVKEELERSGFIQLIELVGKCL</sequence>
<accession>A0A292PKL9</accession>
<reference evidence="1" key="1">
    <citation type="submission" date="2015-10" db="EMBL/GenBank/DDBJ databases">
        <authorList>
            <person name="Regsiter A."/>
            <person name="william w."/>
        </authorList>
    </citation>
    <scope>NUCLEOTIDE SEQUENCE</scope>
    <source>
        <strain evidence="1">Montdore</strain>
    </source>
</reference>
<dbReference type="Proteomes" id="UP001412239">
    <property type="component" value="Unassembled WGS sequence"/>
</dbReference>
<dbReference type="PANTHER" id="PTHR31051">
    <property type="entry name" value="PROTEASOME ASSEMBLY CHAPERONE 3"/>
    <property type="match status" value="1"/>
</dbReference>
<name>A0A292PKL9_9PEZI</name>